<reference evidence="2 3" key="1">
    <citation type="journal article" date="2021" name="Hortic Res">
        <title>The domestication of Cucurbita argyrosperma as revealed by the genome of its wild relative.</title>
        <authorList>
            <person name="Barrera-Redondo J."/>
            <person name="Sanchez-de la Vega G."/>
            <person name="Aguirre-Liguori J.A."/>
            <person name="Castellanos-Morales G."/>
            <person name="Gutierrez-Guerrero Y.T."/>
            <person name="Aguirre-Dugua X."/>
            <person name="Aguirre-Planter E."/>
            <person name="Tenaillon M.I."/>
            <person name="Lira-Saade R."/>
            <person name="Eguiarte L.E."/>
        </authorList>
    </citation>
    <scope>NUCLEOTIDE SEQUENCE [LARGE SCALE GENOMIC DNA]</scope>
    <source>
        <strain evidence="2">JBR-2021</strain>
    </source>
</reference>
<evidence type="ECO:0000313" key="2">
    <source>
        <dbReference type="EMBL" id="KAG6583335.1"/>
    </source>
</evidence>
<organism evidence="2 3">
    <name type="scientific">Cucurbita argyrosperma subsp. sororia</name>
    <dbReference type="NCBI Taxonomy" id="37648"/>
    <lineage>
        <taxon>Eukaryota</taxon>
        <taxon>Viridiplantae</taxon>
        <taxon>Streptophyta</taxon>
        <taxon>Embryophyta</taxon>
        <taxon>Tracheophyta</taxon>
        <taxon>Spermatophyta</taxon>
        <taxon>Magnoliopsida</taxon>
        <taxon>eudicotyledons</taxon>
        <taxon>Gunneridae</taxon>
        <taxon>Pentapetalae</taxon>
        <taxon>rosids</taxon>
        <taxon>fabids</taxon>
        <taxon>Cucurbitales</taxon>
        <taxon>Cucurbitaceae</taxon>
        <taxon>Cucurbiteae</taxon>
        <taxon>Cucurbita</taxon>
    </lineage>
</organism>
<keyword evidence="3" id="KW-1185">Reference proteome</keyword>
<sequence>MEELLKIKSCCSFFLLSLLAFLLLLPPFAVAETHYHEFIALFTGAAPNVSDAYTINGQPGDFYRCSGKDSHLAWGLAMVFLVENGEGELQSVLPPPPDLPPC</sequence>
<accession>A0AAV6MKS8</accession>
<comment type="caution">
    <text evidence="2">The sequence shown here is derived from an EMBL/GenBank/DDBJ whole genome shotgun (WGS) entry which is preliminary data.</text>
</comment>
<evidence type="ECO:0000256" key="1">
    <source>
        <dbReference type="SAM" id="SignalP"/>
    </source>
</evidence>
<dbReference type="EMBL" id="JAGKQH010000013">
    <property type="protein sequence ID" value="KAG6583335.1"/>
    <property type="molecule type" value="Genomic_DNA"/>
</dbReference>
<proteinExistence type="predicted"/>
<feature type="signal peptide" evidence="1">
    <location>
        <begin position="1"/>
        <end position="31"/>
    </location>
</feature>
<feature type="chain" id="PRO_5043955630" evidence="1">
    <location>
        <begin position="32"/>
        <end position="102"/>
    </location>
</feature>
<dbReference type="Proteomes" id="UP000685013">
    <property type="component" value="Chromosome 13"/>
</dbReference>
<protein>
    <submittedName>
        <fullName evidence="2">Laccase-3</fullName>
    </submittedName>
</protein>
<evidence type="ECO:0000313" key="3">
    <source>
        <dbReference type="Proteomes" id="UP000685013"/>
    </source>
</evidence>
<name>A0AAV6MKS8_9ROSI</name>
<gene>
    <name evidence="2" type="primary">LAC3</name>
    <name evidence="2" type="ORF">SDJN03_19267</name>
</gene>
<feature type="non-terminal residue" evidence="2">
    <location>
        <position position="1"/>
    </location>
</feature>
<dbReference type="AlphaFoldDB" id="A0AAV6MKS8"/>
<keyword evidence="1" id="KW-0732">Signal</keyword>